<dbReference type="EMBL" id="BSDT01000001">
    <property type="protein sequence ID" value="GLI40848.1"/>
    <property type="molecule type" value="Genomic_DNA"/>
</dbReference>
<comment type="caution">
    <text evidence="1">The sequence shown here is derived from an EMBL/GenBank/DDBJ whole genome shotgun (WGS) entry which is preliminary data.</text>
</comment>
<dbReference type="AlphaFoldDB" id="A0A9W6G5U9"/>
<proteinExistence type="predicted"/>
<protein>
    <submittedName>
        <fullName evidence="1">Uncharacterized protein</fullName>
    </submittedName>
</protein>
<evidence type="ECO:0000313" key="2">
    <source>
        <dbReference type="Proteomes" id="UP001144313"/>
    </source>
</evidence>
<keyword evidence="2" id="KW-1185">Reference proteome</keyword>
<dbReference type="RefSeq" id="WP_270116915.1">
    <property type="nucleotide sequence ID" value="NZ_BAAAOL010000009.1"/>
</dbReference>
<organism evidence="1 2">
    <name type="scientific">Glycomyces algeriensis</name>
    <dbReference type="NCBI Taxonomy" id="256037"/>
    <lineage>
        <taxon>Bacteria</taxon>
        <taxon>Bacillati</taxon>
        <taxon>Actinomycetota</taxon>
        <taxon>Actinomycetes</taxon>
        <taxon>Glycomycetales</taxon>
        <taxon>Glycomycetaceae</taxon>
        <taxon>Glycomyces</taxon>
    </lineage>
</organism>
<reference evidence="1" key="1">
    <citation type="submission" date="2022-12" db="EMBL/GenBank/DDBJ databases">
        <title>Reference genome sequencing for broad-spectrum identification of bacterial and archaeal isolates by mass spectrometry.</title>
        <authorList>
            <person name="Sekiguchi Y."/>
            <person name="Tourlousse D.M."/>
        </authorList>
    </citation>
    <scope>NUCLEOTIDE SEQUENCE</scope>
    <source>
        <strain evidence="1">LLR39Z86</strain>
    </source>
</reference>
<accession>A0A9W6G5U9</accession>
<gene>
    <name evidence="1" type="ORF">GALLR39Z86_06980</name>
</gene>
<sequence>MFSNLSERWRRRLRIAVAVWAVLLVAVAFAGSRATVREQVDAEGARGLLDAAVGEAAALFTGAAVLAVGPLTWEECEVTPVRPGLSLERTLQVSGATVEHVEALTERFALRSLTSEPDGASWSGTTQEFIGVRVTAPAADPPGGRWAEPVAVQAVSGCRPLEAPIGAFAPDPPAEATDAWTYGSVDCPDGATLTSWTEPVEAQPMRVHETSGGCA</sequence>
<dbReference type="Proteomes" id="UP001144313">
    <property type="component" value="Unassembled WGS sequence"/>
</dbReference>
<name>A0A9W6G5U9_9ACTN</name>
<evidence type="ECO:0000313" key="1">
    <source>
        <dbReference type="EMBL" id="GLI40848.1"/>
    </source>
</evidence>